<dbReference type="InterPro" id="IPR051402">
    <property type="entry name" value="KPR-Related"/>
</dbReference>
<proteinExistence type="inferred from homology"/>
<name>A0A4R4WA00_9PSEU</name>
<sequence length="343" mass="36277">MPERIIVVGGGAIGGVAAARMTHAGHDVTVLDADHRHATSLRDPGLLFEEVDGQVSRRRLQAVSDPAELTGHFDFALLTVKSLALRPAVTPLVEAGLVDTYVALGNGLVQDLVQSLVGRDRLIVGLIEWGATNLGPGHLQQTTDAPTVVGELDGSSTERLARLQRILASIAEAKTTATIASQVWTKLLLNSTFSGLGAAGGCLYRDVAADPVGREVALQLWREGYDTARALGMTLGEVFATPADQLVTRDAADRAAAEDALDRLMVRAGPTKASMLQDLQRSRPTEVDVINGGVVEAARTIGREAPLNAELTRIIHEIESGACQAGPEAFHRLAKLTTNVGTR</sequence>
<dbReference type="UniPathway" id="UPA00028">
    <property type="reaction ID" value="UER00004"/>
</dbReference>
<dbReference type="Pfam" id="PF08546">
    <property type="entry name" value="ApbA_C"/>
    <property type="match status" value="1"/>
</dbReference>
<dbReference type="InterPro" id="IPR013332">
    <property type="entry name" value="KPR_N"/>
</dbReference>
<dbReference type="InterPro" id="IPR013328">
    <property type="entry name" value="6PGD_dom2"/>
</dbReference>
<dbReference type="Pfam" id="PF02558">
    <property type="entry name" value="ApbA"/>
    <property type="match status" value="1"/>
</dbReference>
<dbReference type="SUPFAM" id="SSF48179">
    <property type="entry name" value="6-phosphogluconate dehydrogenase C-terminal domain-like"/>
    <property type="match status" value="1"/>
</dbReference>
<dbReference type="PANTHER" id="PTHR21708:SF26">
    <property type="entry name" value="2-DEHYDROPANTOATE 2-REDUCTASE"/>
    <property type="match status" value="1"/>
</dbReference>
<keyword evidence="2 4" id="KW-0521">NADP</keyword>
<dbReference type="InterPro" id="IPR036291">
    <property type="entry name" value="NAD(P)-bd_dom_sf"/>
</dbReference>
<feature type="domain" description="Ketopantoate reductase C-terminal" evidence="6">
    <location>
        <begin position="179"/>
        <end position="319"/>
    </location>
</feature>
<dbReference type="SUPFAM" id="SSF51735">
    <property type="entry name" value="NAD(P)-binding Rossmann-fold domains"/>
    <property type="match status" value="1"/>
</dbReference>
<evidence type="ECO:0000256" key="3">
    <source>
        <dbReference type="ARBA" id="ARBA00023002"/>
    </source>
</evidence>
<dbReference type="AlphaFoldDB" id="A0A4R4WA00"/>
<gene>
    <name evidence="7" type="ORF">E1181_02485</name>
</gene>
<evidence type="ECO:0000256" key="2">
    <source>
        <dbReference type="ARBA" id="ARBA00022857"/>
    </source>
</evidence>
<evidence type="ECO:0000313" key="7">
    <source>
        <dbReference type="EMBL" id="TDD10120.1"/>
    </source>
</evidence>
<dbReference type="GO" id="GO:0008677">
    <property type="term" value="F:2-dehydropantoate 2-reductase activity"/>
    <property type="evidence" value="ECO:0007669"/>
    <property type="project" value="UniProtKB-EC"/>
</dbReference>
<evidence type="ECO:0000259" key="6">
    <source>
        <dbReference type="Pfam" id="PF08546"/>
    </source>
</evidence>
<dbReference type="GO" id="GO:0005737">
    <property type="term" value="C:cytoplasm"/>
    <property type="evidence" value="ECO:0007669"/>
    <property type="project" value="TreeGrafter"/>
</dbReference>
<comment type="catalytic activity">
    <reaction evidence="4">
        <text>(R)-pantoate + NADP(+) = 2-dehydropantoate + NADPH + H(+)</text>
        <dbReference type="Rhea" id="RHEA:16233"/>
        <dbReference type="ChEBI" id="CHEBI:11561"/>
        <dbReference type="ChEBI" id="CHEBI:15378"/>
        <dbReference type="ChEBI" id="CHEBI:15980"/>
        <dbReference type="ChEBI" id="CHEBI:57783"/>
        <dbReference type="ChEBI" id="CHEBI:58349"/>
        <dbReference type="EC" id="1.1.1.169"/>
    </reaction>
</comment>
<reference evidence="7 8" key="1">
    <citation type="submission" date="2019-03" db="EMBL/GenBank/DDBJ databases">
        <title>Draft genome sequences of novel Actinobacteria.</title>
        <authorList>
            <person name="Sahin N."/>
            <person name="Ay H."/>
            <person name="Saygin H."/>
        </authorList>
    </citation>
    <scope>NUCLEOTIDE SEQUENCE [LARGE SCALE GENOMIC DNA]</scope>
    <source>
        <strain evidence="7 8">16K309</strain>
    </source>
</reference>
<dbReference type="OrthoDB" id="9796561at2"/>
<dbReference type="EC" id="1.1.1.169" evidence="4"/>
<evidence type="ECO:0000256" key="4">
    <source>
        <dbReference type="RuleBase" id="RU362068"/>
    </source>
</evidence>
<feature type="domain" description="Ketopantoate reductase N-terminal" evidence="5">
    <location>
        <begin position="5"/>
        <end position="153"/>
    </location>
</feature>
<comment type="similarity">
    <text evidence="1 4">Belongs to the ketopantoate reductase family.</text>
</comment>
<dbReference type="InterPro" id="IPR003710">
    <property type="entry name" value="ApbA"/>
</dbReference>
<dbReference type="EMBL" id="SMKS01000002">
    <property type="protein sequence ID" value="TDD10120.1"/>
    <property type="molecule type" value="Genomic_DNA"/>
</dbReference>
<evidence type="ECO:0000313" key="8">
    <source>
        <dbReference type="Proteomes" id="UP000295674"/>
    </source>
</evidence>
<dbReference type="NCBIfam" id="TIGR00745">
    <property type="entry name" value="apbA_panE"/>
    <property type="match status" value="1"/>
</dbReference>
<dbReference type="InterPro" id="IPR013752">
    <property type="entry name" value="KPA_reductase"/>
</dbReference>
<dbReference type="PANTHER" id="PTHR21708">
    <property type="entry name" value="PROBABLE 2-DEHYDROPANTOATE 2-REDUCTASE"/>
    <property type="match status" value="1"/>
</dbReference>
<keyword evidence="4" id="KW-0566">Pantothenate biosynthesis</keyword>
<dbReference type="Gene3D" id="1.10.1040.10">
    <property type="entry name" value="N-(1-d-carboxylethyl)-l-norvaline Dehydrogenase, domain 2"/>
    <property type="match status" value="1"/>
</dbReference>
<evidence type="ECO:0000259" key="5">
    <source>
        <dbReference type="Pfam" id="PF02558"/>
    </source>
</evidence>
<protein>
    <recommendedName>
        <fullName evidence="4">2-dehydropantoate 2-reductase</fullName>
        <ecNumber evidence="4">1.1.1.169</ecNumber>
    </recommendedName>
    <alternativeName>
        <fullName evidence="4">Ketopantoate reductase</fullName>
    </alternativeName>
</protein>
<keyword evidence="3 4" id="KW-0560">Oxidoreductase</keyword>
<comment type="pathway">
    <text evidence="4">Cofactor biosynthesis; (R)-pantothenate biosynthesis; (R)-pantoate from 3-methyl-2-oxobutanoate: step 2/2.</text>
</comment>
<accession>A0A4R4WA00</accession>
<dbReference type="Proteomes" id="UP000295674">
    <property type="component" value="Unassembled WGS sequence"/>
</dbReference>
<dbReference type="GO" id="GO:0015940">
    <property type="term" value="P:pantothenate biosynthetic process"/>
    <property type="evidence" value="ECO:0007669"/>
    <property type="project" value="UniProtKB-UniPathway"/>
</dbReference>
<evidence type="ECO:0000256" key="1">
    <source>
        <dbReference type="ARBA" id="ARBA00007870"/>
    </source>
</evidence>
<organism evidence="7 8">
    <name type="scientific">Saccharopolyspora terrae</name>
    <dbReference type="NCBI Taxonomy" id="2530384"/>
    <lineage>
        <taxon>Bacteria</taxon>
        <taxon>Bacillati</taxon>
        <taxon>Actinomycetota</taxon>
        <taxon>Actinomycetes</taxon>
        <taxon>Pseudonocardiales</taxon>
        <taxon>Pseudonocardiaceae</taxon>
        <taxon>Saccharopolyspora</taxon>
    </lineage>
</organism>
<dbReference type="InterPro" id="IPR008927">
    <property type="entry name" value="6-PGluconate_DH-like_C_sf"/>
</dbReference>
<dbReference type="Gene3D" id="3.40.50.720">
    <property type="entry name" value="NAD(P)-binding Rossmann-like Domain"/>
    <property type="match status" value="1"/>
</dbReference>
<comment type="function">
    <text evidence="4">Catalyzes the NADPH-dependent reduction of ketopantoate into pantoic acid.</text>
</comment>
<comment type="caution">
    <text evidence="7">The sequence shown here is derived from an EMBL/GenBank/DDBJ whole genome shotgun (WGS) entry which is preliminary data.</text>
</comment>
<dbReference type="RefSeq" id="WP_132672219.1">
    <property type="nucleotide sequence ID" value="NZ_SMKS01000002.1"/>
</dbReference>
<keyword evidence="8" id="KW-1185">Reference proteome</keyword>